<sequence>MDTLEAEIRELGLKERDTVLVHSSLSQLGYVNGGAEAVVRVLLSILGPRGTLVVPTQTAHLSPPIEWSAPPVPPSWLVPIQDTMLAYNAETTASRGMGQIAETVRTWPGAQRSSHPQTSFAAIGPMAEALLRAHPLDSLLGDESPLGALERLGARVLLLGVGFDKCSVFHLAEYRVPKPPLVKQSFRVQVSGKPVWETVDTVDLDSDDFGALGEDFAKECKVLDGKVGDADCKLFAVKDAARYAKKWFVKNRGKDR</sequence>
<name>A0ACC0V552_9HYPO</name>
<dbReference type="Proteomes" id="UP001163324">
    <property type="component" value="Chromosome 4"/>
</dbReference>
<evidence type="ECO:0000313" key="1">
    <source>
        <dbReference type="EMBL" id="KAI9900958.1"/>
    </source>
</evidence>
<gene>
    <name evidence="1" type="ORF">N3K66_005220</name>
</gene>
<organism evidence="1 2">
    <name type="scientific">Trichothecium roseum</name>
    <dbReference type="NCBI Taxonomy" id="47278"/>
    <lineage>
        <taxon>Eukaryota</taxon>
        <taxon>Fungi</taxon>
        <taxon>Dikarya</taxon>
        <taxon>Ascomycota</taxon>
        <taxon>Pezizomycotina</taxon>
        <taxon>Sordariomycetes</taxon>
        <taxon>Hypocreomycetidae</taxon>
        <taxon>Hypocreales</taxon>
        <taxon>Hypocreales incertae sedis</taxon>
        <taxon>Trichothecium</taxon>
    </lineage>
</organism>
<comment type="caution">
    <text evidence="1">The sequence shown here is derived from an EMBL/GenBank/DDBJ whole genome shotgun (WGS) entry which is preliminary data.</text>
</comment>
<evidence type="ECO:0000313" key="2">
    <source>
        <dbReference type="Proteomes" id="UP001163324"/>
    </source>
</evidence>
<dbReference type="EMBL" id="CM047943">
    <property type="protein sequence ID" value="KAI9900958.1"/>
    <property type="molecule type" value="Genomic_DNA"/>
</dbReference>
<keyword evidence="2" id="KW-1185">Reference proteome</keyword>
<protein>
    <submittedName>
        <fullName evidence="1">Uncharacterized protein</fullName>
    </submittedName>
</protein>
<proteinExistence type="predicted"/>
<accession>A0ACC0V552</accession>
<reference evidence="1" key="1">
    <citation type="submission" date="2022-10" db="EMBL/GenBank/DDBJ databases">
        <title>Complete Genome of Trichothecium roseum strain YXFP-22015, a Plant Pathogen Isolated from Citrus.</title>
        <authorList>
            <person name="Wang Y."/>
            <person name="Zhu L."/>
        </authorList>
    </citation>
    <scope>NUCLEOTIDE SEQUENCE</scope>
    <source>
        <strain evidence="1">YXFP-22015</strain>
    </source>
</reference>